<evidence type="ECO:0008006" key="3">
    <source>
        <dbReference type="Google" id="ProtNLM"/>
    </source>
</evidence>
<organism evidence="1 2">
    <name type="scientific">Nocardioides albidus</name>
    <dbReference type="NCBI Taxonomy" id="1517589"/>
    <lineage>
        <taxon>Bacteria</taxon>
        <taxon>Bacillati</taxon>
        <taxon>Actinomycetota</taxon>
        <taxon>Actinomycetes</taxon>
        <taxon>Propionibacteriales</taxon>
        <taxon>Nocardioidaceae</taxon>
        <taxon>Nocardioides</taxon>
    </lineage>
</organism>
<dbReference type="Proteomes" id="UP000313231">
    <property type="component" value="Unassembled WGS sequence"/>
</dbReference>
<comment type="caution">
    <text evidence="1">The sequence shown here is derived from an EMBL/GenBank/DDBJ whole genome shotgun (WGS) entry which is preliminary data.</text>
</comment>
<name>A0A5C4VST2_9ACTN</name>
<keyword evidence="2" id="KW-1185">Reference proteome</keyword>
<gene>
    <name evidence="1" type="ORF">FHP29_13960</name>
</gene>
<protein>
    <recommendedName>
        <fullName evidence="3">GNAT family N-acetyltransferase</fullName>
    </recommendedName>
</protein>
<evidence type="ECO:0000313" key="2">
    <source>
        <dbReference type="Proteomes" id="UP000313231"/>
    </source>
</evidence>
<dbReference type="OrthoDB" id="3216107at2"/>
<sequence>MAAVRVRRRRDADLPVLARVLMDQLELYRRSGWTEVLSLRPDWLRETAGDEGPDVVVMALPTADRPSAPR</sequence>
<evidence type="ECO:0000313" key="1">
    <source>
        <dbReference type="EMBL" id="TNM38369.1"/>
    </source>
</evidence>
<proteinExistence type="predicted"/>
<dbReference type="RefSeq" id="WP_139623483.1">
    <property type="nucleotide sequence ID" value="NZ_VDMP01000025.1"/>
</dbReference>
<dbReference type="EMBL" id="VDMP01000025">
    <property type="protein sequence ID" value="TNM38369.1"/>
    <property type="molecule type" value="Genomic_DNA"/>
</dbReference>
<reference evidence="1 2" key="1">
    <citation type="journal article" date="2016" name="Int. J. Syst. Evol. Microbiol.">
        <title>Nocardioides albidus sp. nov., an actinobacterium isolated from garden soil.</title>
        <authorList>
            <person name="Singh H."/>
            <person name="Du J."/>
            <person name="Trinh H."/>
            <person name="Won K."/>
            <person name="Yang J.E."/>
            <person name="Yin C."/>
            <person name="Kook M."/>
            <person name="Yi T.H."/>
        </authorList>
    </citation>
    <scope>NUCLEOTIDE SEQUENCE [LARGE SCALE GENOMIC DNA]</scope>
    <source>
        <strain evidence="1 2">CCTCC AB 2015297</strain>
    </source>
</reference>
<accession>A0A5C4VST2</accession>
<dbReference type="AlphaFoldDB" id="A0A5C4VST2"/>